<dbReference type="Gene3D" id="3.30.60.30">
    <property type="match status" value="1"/>
</dbReference>
<keyword evidence="3" id="KW-0325">Glycoprotein</keyword>
<evidence type="ECO:0000256" key="3">
    <source>
        <dbReference type="ARBA" id="ARBA00023180"/>
    </source>
</evidence>
<organism evidence="9 10">
    <name type="scientific">Hydra vulgaris</name>
    <name type="common">Hydra</name>
    <name type="synonym">Hydra attenuata</name>
    <dbReference type="NCBI Taxonomy" id="6087"/>
    <lineage>
        <taxon>Eukaryota</taxon>
        <taxon>Metazoa</taxon>
        <taxon>Cnidaria</taxon>
        <taxon>Hydrozoa</taxon>
        <taxon>Hydroidolina</taxon>
        <taxon>Anthoathecata</taxon>
        <taxon>Aplanulata</taxon>
        <taxon>Hydridae</taxon>
        <taxon>Hydra</taxon>
    </lineage>
</organism>
<feature type="chain" id="PRO_5045428777" evidence="6">
    <location>
        <begin position="21"/>
        <end position="833"/>
    </location>
</feature>
<evidence type="ECO:0000259" key="7">
    <source>
        <dbReference type="PROSITE" id="PS51465"/>
    </source>
</evidence>
<dbReference type="Gene3D" id="2.60.120.200">
    <property type="match status" value="2"/>
</dbReference>
<dbReference type="SMART" id="SM00280">
    <property type="entry name" value="KAZAL"/>
    <property type="match status" value="1"/>
</dbReference>
<keyword evidence="5" id="KW-0812">Transmembrane</keyword>
<keyword evidence="1 6" id="KW-0732">Signal</keyword>
<evidence type="ECO:0000256" key="4">
    <source>
        <dbReference type="PROSITE-ProRule" id="PRU01005"/>
    </source>
</evidence>
<keyword evidence="5" id="KW-1133">Transmembrane helix</keyword>
<reference evidence="10" key="1">
    <citation type="submission" date="2025-08" db="UniProtKB">
        <authorList>
            <consortium name="RefSeq"/>
        </authorList>
    </citation>
    <scope>IDENTIFICATION</scope>
</reference>
<feature type="signal peptide" evidence="6">
    <location>
        <begin position="1"/>
        <end position="20"/>
    </location>
</feature>
<feature type="domain" description="Kazal-like" evidence="7">
    <location>
        <begin position="356"/>
        <end position="411"/>
    </location>
</feature>
<evidence type="ECO:0000313" key="9">
    <source>
        <dbReference type="Proteomes" id="UP001652625"/>
    </source>
</evidence>
<proteinExistence type="predicted"/>
<evidence type="ECO:0000256" key="5">
    <source>
        <dbReference type="SAM" id="Phobius"/>
    </source>
</evidence>
<keyword evidence="2" id="KW-1015">Disulfide bond</keyword>
<evidence type="ECO:0000256" key="2">
    <source>
        <dbReference type="ARBA" id="ARBA00023157"/>
    </source>
</evidence>
<dbReference type="InterPro" id="IPR036058">
    <property type="entry name" value="Kazal_dom_sf"/>
</dbReference>
<dbReference type="PROSITE" id="PS51465">
    <property type="entry name" value="KAZAL_2"/>
    <property type="match status" value="1"/>
</dbReference>
<feature type="transmembrane region" description="Helical" evidence="5">
    <location>
        <begin position="740"/>
        <end position="762"/>
    </location>
</feature>
<dbReference type="InterPro" id="IPR013320">
    <property type="entry name" value="ConA-like_dom_sf"/>
</dbReference>
<dbReference type="GeneID" id="101239006"/>
<comment type="caution">
    <text evidence="4">Lacks conserved residue(s) required for the propagation of feature annotation.</text>
</comment>
<accession>A0ABM4CVG7</accession>
<dbReference type="Pfam" id="PF13385">
    <property type="entry name" value="Laminin_G_3"/>
    <property type="match status" value="1"/>
</dbReference>
<dbReference type="InterPro" id="IPR002350">
    <property type="entry name" value="Kazal_dom"/>
</dbReference>
<dbReference type="InterPro" id="IPR003582">
    <property type="entry name" value="ShKT_dom"/>
</dbReference>
<dbReference type="PROSITE" id="PS51670">
    <property type="entry name" value="SHKT"/>
    <property type="match status" value="1"/>
</dbReference>
<dbReference type="PANTHER" id="PTHR13866:SF14">
    <property type="entry name" value="BM-40"/>
    <property type="match status" value="1"/>
</dbReference>
<feature type="domain" description="ShKT" evidence="8">
    <location>
        <begin position="686"/>
        <end position="721"/>
    </location>
</feature>
<sequence>MATFFLRICIFYEILHFVFSSSPFPASAYYWPMKATNNSFMLDIETHTQADLYEVAFISVSRLQHAASLRGQGLQWIDIDAGLIKDCLAFQFSSCDNDQSISIAFWIRMRNGRRVISTGSYTNSSFGPGILIYFVAETETLYVEFASSERHWSVNVILRKYSWYHVTVVWSIDHGLRVVLDGRYKNKNSKAEDTSGFSKKVFGKPYTKMMTIGRPEDMSNLKLYGDFDIAHLVIYFRSLTDLEIGILPTLAISKGTEHDLLCCTQKQNDPCYKEPCMKVECLNLEQSYTDCVCPGLDHPKCPAFPSTIAPTTSLNCAIQFELQDKLPLTGCGNNISSDGKPTCGSSFCFYGICEYSNNIEICNCPKQCDSTIYSPVCGSDSVTYKNICTLKNSACMRQMNVSVVNIGSCESPLINATYYWPLNESVVSEHENGKNFPMLHNGIQQVKTLPLGSAIRLDGIDDWVEIKDISDQCILHLECEKNGLTVSFWMNFTSGDYIFASGGYAGYPAVSHGVRLQKDHTTGFFKLEVSTKEKIWELYIPRFPKNWFHFAFTWSKESGLYLYFNAELKYFTNNSRDIEQYHINNGDLYSTIKIGIDNNRAMFGKFEIVHLAIWKQYFESLSKIYTANIMVEYETEICCYKLKVKPCDEELRLLYGSKCICPHFTLKFIEDLCKNPTSDKQVAVGCYDSLDCKVLVNNQVGFCTDDREYAASKCAASCKLCVSSMLASSGPKEHFSKSTLIFSLVGCVGGLILLMCMMVYFWRVYRTRYHGAFVPPLKKVSLLDVSNDYDDKWSARYIDNSAFYIKDVPPKKRALPLIPAKVNSQRYQPPDFD</sequence>
<dbReference type="SUPFAM" id="SSF49899">
    <property type="entry name" value="Concanavalin A-like lectins/glucanases"/>
    <property type="match status" value="2"/>
</dbReference>
<keyword evidence="9" id="KW-1185">Reference proteome</keyword>
<evidence type="ECO:0000313" key="10">
    <source>
        <dbReference type="RefSeq" id="XP_065665931.1"/>
    </source>
</evidence>
<dbReference type="SUPFAM" id="SSF100895">
    <property type="entry name" value="Kazal-type serine protease inhibitors"/>
    <property type="match status" value="1"/>
</dbReference>
<dbReference type="PANTHER" id="PTHR13866">
    <property type="entry name" value="SPARC OSTEONECTIN"/>
    <property type="match status" value="1"/>
</dbReference>
<dbReference type="CDD" id="cd00104">
    <property type="entry name" value="KAZAL_FS"/>
    <property type="match status" value="1"/>
</dbReference>
<evidence type="ECO:0000259" key="8">
    <source>
        <dbReference type="PROSITE" id="PS51670"/>
    </source>
</evidence>
<gene>
    <name evidence="10" type="primary">LOC101239006</name>
</gene>
<dbReference type="Proteomes" id="UP001652625">
    <property type="component" value="Chromosome 11"/>
</dbReference>
<dbReference type="RefSeq" id="XP_065665931.1">
    <property type="nucleotide sequence ID" value="XM_065809859.1"/>
</dbReference>
<evidence type="ECO:0000256" key="6">
    <source>
        <dbReference type="SAM" id="SignalP"/>
    </source>
</evidence>
<name>A0ABM4CVG7_HYDVU</name>
<keyword evidence="5" id="KW-0472">Membrane</keyword>
<evidence type="ECO:0000256" key="1">
    <source>
        <dbReference type="ARBA" id="ARBA00022729"/>
    </source>
</evidence>
<protein>
    <submittedName>
        <fullName evidence="10">Uncharacterized protein LOC101239006 isoform X5</fullName>
    </submittedName>
</protein>
<dbReference type="Pfam" id="PF07648">
    <property type="entry name" value="Kazal_2"/>
    <property type="match status" value="1"/>
</dbReference>